<keyword evidence="13" id="KW-0747">Spliceosome</keyword>
<dbReference type="InterPro" id="IPR047086">
    <property type="entry name" value="SF1-HH_sf"/>
</dbReference>
<dbReference type="AlphaFoldDB" id="A0AAD5SGU0"/>
<dbReference type="Pfam" id="PF22675">
    <property type="entry name" value="KH-I_KHDC4-BBP"/>
    <property type="match status" value="1"/>
</dbReference>
<dbReference type="GO" id="GO:0048024">
    <property type="term" value="P:regulation of mRNA splicing, via spliceosome"/>
    <property type="evidence" value="ECO:0007669"/>
    <property type="project" value="TreeGrafter"/>
</dbReference>
<dbReference type="InterPro" id="IPR001878">
    <property type="entry name" value="Znf_CCHC"/>
</dbReference>
<feature type="compositionally biased region" description="Polar residues" evidence="14">
    <location>
        <begin position="1"/>
        <end position="13"/>
    </location>
</feature>
<comment type="function">
    <text evidence="13">Necessary for the splicing of pre-mRNA. Has a role in the recognition of the branch site (5'-UACUAAC-3'), the pyrimidine tract and the 3'-splice site at the 3'-end of introns.</text>
</comment>
<dbReference type="GO" id="GO:0005829">
    <property type="term" value="C:cytosol"/>
    <property type="evidence" value="ECO:0007669"/>
    <property type="project" value="UniProtKB-ARBA"/>
</dbReference>
<evidence type="ECO:0000256" key="4">
    <source>
        <dbReference type="ARBA" id="ARBA00022664"/>
    </source>
</evidence>
<evidence type="ECO:0000256" key="6">
    <source>
        <dbReference type="ARBA" id="ARBA00022771"/>
    </source>
</evidence>
<dbReference type="EMBL" id="JADGJD010000156">
    <property type="protein sequence ID" value="KAJ3054139.1"/>
    <property type="molecule type" value="Genomic_DNA"/>
</dbReference>
<dbReference type="Gene3D" id="4.10.60.10">
    <property type="entry name" value="Zinc finger, CCHC-type"/>
    <property type="match status" value="1"/>
</dbReference>
<dbReference type="PANTHER" id="PTHR11208">
    <property type="entry name" value="RNA-BINDING PROTEIN RELATED"/>
    <property type="match status" value="1"/>
</dbReference>
<keyword evidence="5 13" id="KW-0479">Metal-binding</keyword>
<keyword evidence="9 13" id="KW-0508">mRNA splicing</keyword>
<dbReference type="GO" id="GO:0003729">
    <property type="term" value="F:mRNA binding"/>
    <property type="evidence" value="ECO:0007669"/>
    <property type="project" value="TreeGrafter"/>
</dbReference>
<evidence type="ECO:0000256" key="12">
    <source>
        <dbReference type="PROSITE-ProRule" id="PRU00117"/>
    </source>
</evidence>
<feature type="compositionally biased region" description="Pro residues" evidence="14">
    <location>
        <begin position="553"/>
        <end position="579"/>
    </location>
</feature>
<comment type="similarity">
    <text evidence="2 13">Belongs to the BBP/SF1 family.</text>
</comment>
<dbReference type="PROSITE" id="PS50158">
    <property type="entry name" value="ZF_CCHC"/>
    <property type="match status" value="2"/>
</dbReference>
<feature type="compositionally biased region" description="Low complexity" evidence="14">
    <location>
        <begin position="45"/>
        <end position="70"/>
    </location>
</feature>
<dbReference type="GO" id="GO:0000243">
    <property type="term" value="C:commitment complex"/>
    <property type="evidence" value="ECO:0007669"/>
    <property type="project" value="UniProtKB-ARBA"/>
</dbReference>
<evidence type="ECO:0000313" key="16">
    <source>
        <dbReference type="EMBL" id="KAJ3054139.1"/>
    </source>
</evidence>
<dbReference type="GO" id="GO:0045131">
    <property type="term" value="F:pre-mRNA branch point binding"/>
    <property type="evidence" value="ECO:0007669"/>
    <property type="project" value="UniProtKB-UniRule"/>
</dbReference>
<gene>
    <name evidence="16" type="ORF">HK097_002569</name>
</gene>
<protein>
    <recommendedName>
        <fullName evidence="3 13">Branchpoint-bridging protein</fullName>
    </recommendedName>
</protein>
<proteinExistence type="inferred from homology"/>
<evidence type="ECO:0000256" key="14">
    <source>
        <dbReference type="SAM" id="MobiDB-lite"/>
    </source>
</evidence>
<keyword evidence="4 13" id="KW-0507">mRNA processing</keyword>
<dbReference type="GO" id="GO:0008270">
    <property type="term" value="F:zinc ion binding"/>
    <property type="evidence" value="ECO:0007669"/>
    <property type="project" value="UniProtKB-UniRule"/>
</dbReference>
<dbReference type="Proteomes" id="UP001212841">
    <property type="component" value="Unassembled WGS sequence"/>
</dbReference>
<dbReference type="Pfam" id="PF00098">
    <property type="entry name" value="zf-CCHC"/>
    <property type="match status" value="2"/>
</dbReference>
<evidence type="ECO:0000256" key="5">
    <source>
        <dbReference type="ARBA" id="ARBA00022723"/>
    </source>
</evidence>
<evidence type="ECO:0000256" key="13">
    <source>
        <dbReference type="RuleBase" id="RU367126"/>
    </source>
</evidence>
<dbReference type="Gene3D" id="3.30.1370.10">
    <property type="entry name" value="K Homology domain, type 1"/>
    <property type="match status" value="1"/>
</dbReference>
<dbReference type="Gene3D" id="6.10.140.1790">
    <property type="match status" value="1"/>
</dbReference>
<keyword evidence="10 13" id="KW-0539">Nucleus</keyword>
<feature type="compositionally biased region" description="Polar residues" evidence="14">
    <location>
        <begin position="30"/>
        <end position="44"/>
    </location>
</feature>
<dbReference type="InterPro" id="IPR036612">
    <property type="entry name" value="KH_dom_type_1_sf"/>
</dbReference>
<keyword evidence="17" id="KW-1185">Reference proteome</keyword>
<dbReference type="InterPro" id="IPR045071">
    <property type="entry name" value="BBP-like"/>
</dbReference>
<accession>A0AAD5SGU0</accession>
<name>A0AAD5SGU0_9FUNG</name>
<dbReference type="InterPro" id="IPR032570">
    <property type="entry name" value="SF1-HH"/>
</dbReference>
<feature type="domain" description="CCHC-type" evidence="15">
    <location>
        <begin position="334"/>
        <end position="349"/>
    </location>
</feature>
<dbReference type="SUPFAM" id="SSF57756">
    <property type="entry name" value="Retrovirus zinc finger-like domains"/>
    <property type="match status" value="1"/>
</dbReference>
<feature type="compositionally biased region" description="Basic and acidic residues" evidence="14">
    <location>
        <begin position="76"/>
        <end position="91"/>
    </location>
</feature>
<evidence type="ECO:0000256" key="7">
    <source>
        <dbReference type="ARBA" id="ARBA00022833"/>
    </source>
</evidence>
<feature type="compositionally biased region" description="Pro residues" evidence="14">
    <location>
        <begin position="490"/>
        <end position="501"/>
    </location>
</feature>
<dbReference type="InterPro" id="IPR055256">
    <property type="entry name" value="KH_1_KHDC4/BBP-like"/>
</dbReference>
<dbReference type="InterPro" id="IPR036875">
    <property type="entry name" value="Znf_CCHC_sf"/>
</dbReference>
<evidence type="ECO:0000256" key="11">
    <source>
        <dbReference type="PROSITE-ProRule" id="PRU00047"/>
    </source>
</evidence>
<evidence type="ECO:0000313" key="17">
    <source>
        <dbReference type="Proteomes" id="UP001212841"/>
    </source>
</evidence>
<keyword evidence="7 13" id="KW-0862">Zinc</keyword>
<dbReference type="GO" id="GO:0000398">
    <property type="term" value="P:mRNA splicing, via spliceosome"/>
    <property type="evidence" value="ECO:0007669"/>
    <property type="project" value="UniProtKB-UniRule"/>
</dbReference>
<dbReference type="FunFam" id="3.30.1370.10:FF:000024">
    <property type="entry name" value="Branchpoint-bridging protein-like protein"/>
    <property type="match status" value="1"/>
</dbReference>
<dbReference type="SUPFAM" id="SSF54791">
    <property type="entry name" value="Eukaryotic type KH-domain (KH-domain type I)"/>
    <property type="match status" value="1"/>
</dbReference>
<evidence type="ECO:0000256" key="2">
    <source>
        <dbReference type="ARBA" id="ARBA00010382"/>
    </source>
</evidence>
<dbReference type="Pfam" id="PF16275">
    <property type="entry name" value="SF1-HH"/>
    <property type="match status" value="1"/>
</dbReference>
<feature type="compositionally biased region" description="Low complexity" evidence="14">
    <location>
        <begin position="438"/>
        <end position="449"/>
    </location>
</feature>
<dbReference type="InterPro" id="IPR004087">
    <property type="entry name" value="KH_dom"/>
</dbReference>
<reference evidence="16" key="1">
    <citation type="submission" date="2020-05" db="EMBL/GenBank/DDBJ databases">
        <title>Phylogenomic resolution of chytrid fungi.</title>
        <authorList>
            <person name="Stajich J.E."/>
            <person name="Amses K."/>
            <person name="Simmons R."/>
            <person name="Seto K."/>
            <person name="Myers J."/>
            <person name="Bonds A."/>
            <person name="Quandt C.A."/>
            <person name="Barry K."/>
            <person name="Liu P."/>
            <person name="Grigoriev I."/>
            <person name="Longcore J.E."/>
            <person name="James T.Y."/>
        </authorList>
    </citation>
    <scope>NUCLEOTIDE SEQUENCE</scope>
    <source>
        <strain evidence="16">JEL0318</strain>
    </source>
</reference>
<feature type="compositionally biased region" description="Gly residues" evidence="14">
    <location>
        <begin position="463"/>
        <end position="473"/>
    </location>
</feature>
<organism evidence="16 17">
    <name type="scientific">Rhizophlyctis rosea</name>
    <dbReference type="NCBI Taxonomy" id="64517"/>
    <lineage>
        <taxon>Eukaryota</taxon>
        <taxon>Fungi</taxon>
        <taxon>Fungi incertae sedis</taxon>
        <taxon>Chytridiomycota</taxon>
        <taxon>Chytridiomycota incertae sedis</taxon>
        <taxon>Chytridiomycetes</taxon>
        <taxon>Rhizophlyctidales</taxon>
        <taxon>Rhizophlyctidaceae</taxon>
        <taxon>Rhizophlyctis</taxon>
    </lineage>
</organism>
<dbReference type="SMART" id="SM00343">
    <property type="entry name" value="ZnF_C2HC"/>
    <property type="match status" value="2"/>
</dbReference>
<keyword evidence="8 12" id="KW-0694">RNA-binding</keyword>
<feature type="domain" description="CCHC-type" evidence="15">
    <location>
        <begin position="359"/>
        <end position="374"/>
    </location>
</feature>
<evidence type="ECO:0000256" key="8">
    <source>
        <dbReference type="ARBA" id="ARBA00022884"/>
    </source>
</evidence>
<dbReference type="CDD" id="cd02395">
    <property type="entry name" value="KH-I_BBP"/>
    <property type="match status" value="1"/>
</dbReference>
<dbReference type="PANTHER" id="PTHR11208:SF45">
    <property type="entry name" value="SPLICING FACTOR 1"/>
    <property type="match status" value="1"/>
</dbReference>
<sequence>MYGATRTGTNNIPLGTRRKRGAGGDDDHQQSPSYNDNNDRYNNQSGGDSYGHGSSSYSHSHGQSAAASSYPTEPVVKQEVKQEAPDADRDGRPRKRRSRWGKEDVKINVPGLPTTLPSGLTQEQIDGYVIHMRLEEIHRKLQIKDYIPEESARSPSPEPIYGPDGKRINTREYRYRKKLEDERHKLVEEGMRKVPGFRPPADYKRPTKMSDKLYIPVKDYPEINFIGQLIGPRGTTLKRIESESGAKISIRGKGSVKEGKSRLDGALAPGEEDDLHCLVTADSEEKVKIAMREIEKVIETAASVPEGQNELKRMQLRYLAELNGTLRDDEGQICPNCGATGHRGFECPEKSNYTANLICRLCGGAGHIARDCRERANPAKMQEIAQQDQKLDNEYANLMAELGEGGGGGARGGSGHYGPGRGGAPSGAGGVTKPPWQSGGDSASGNGSAVPPWAQRKDVDGPPGAGGGYGGGAPWQQQQHYGGGGEMPPGFGPPGMAPPGAPSYGGYAPPPPPGGYPGAPPPPPSFAPPPPLPGNAGGYGGYGGGGGHGGVGAPPPPPPAWNPPPPPPMQQPPPPPPPM</sequence>
<evidence type="ECO:0000259" key="15">
    <source>
        <dbReference type="PROSITE" id="PS50158"/>
    </source>
</evidence>
<evidence type="ECO:0000256" key="1">
    <source>
        <dbReference type="ARBA" id="ARBA00004123"/>
    </source>
</evidence>
<feature type="compositionally biased region" description="Gly residues" evidence="14">
    <location>
        <begin position="403"/>
        <end position="430"/>
    </location>
</feature>
<keyword evidence="6 11" id="KW-0863">Zinc-finger</keyword>
<dbReference type="SMART" id="SM00322">
    <property type="entry name" value="KH"/>
    <property type="match status" value="1"/>
</dbReference>
<feature type="region of interest" description="Disordered" evidence="14">
    <location>
        <begin position="402"/>
        <end position="579"/>
    </location>
</feature>
<feature type="region of interest" description="Disordered" evidence="14">
    <location>
        <begin position="1"/>
        <end position="118"/>
    </location>
</feature>
<evidence type="ECO:0000256" key="9">
    <source>
        <dbReference type="ARBA" id="ARBA00023187"/>
    </source>
</evidence>
<evidence type="ECO:0000256" key="3">
    <source>
        <dbReference type="ARBA" id="ARBA00017984"/>
    </source>
</evidence>
<feature type="compositionally biased region" description="Gly residues" evidence="14">
    <location>
        <begin position="535"/>
        <end position="552"/>
    </location>
</feature>
<comment type="subcellular location">
    <subcellularLocation>
        <location evidence="1 13">Nucleus</location>
    </subcellularLocation>
</comment>
<comment type="caution">
    <text evidence="16">The sequence shown here is derived from an EMBL/GenBank/DDBJ whole genome shotgun (WGS) entry which is preliminary data.</text>
</comment>
<evidence type="ECO:0000256" key="10">
    <source>
        <dbReference type="ARBA" id="ARBA00023242"/>
    </source>
</evidence>
<feature type="compositionally biased region" description="Pro residues" evidence="14">
    <location>
        <begin position="508"/>
        <end position="533"/>
    </location>
</feature>
<dbReference type="PROSITE" id="PS50084">
    <property type="entry name" value="KH_TYPE_1"/>
    <property type="match status" value="1"/>
</dbReference>